<dbReference type="AlphaFoldDB" id="A0A7W7IKS7"/>
<evidence type="ECO:0000313" key="4">
    <source>
        <dbReference type="Proteomes" id="UP000549343"/>
    </source>
</evidence>
<organism evidence="3 4">
    <name type="scientific">Actinomadura livida</name>
    <dbReference type="NCBI Taxonomy" id="79909"/>
    <lineage>
        <taxon>Bacteria</taxon>
        <taxon>Bacillati</taxon>
        <taxon>Actinomycetota</taxon>
        <taxon>Actinomycetes</taxon>
        <taxon>Streptosporangiales</taxon>
        <taxon>Thermomonosporaceae</taxon>
        <taxon>Actinomadura</taxon>
    </lineage>
</organism>
<reference evidence="3 4" key="2">
    <citation type="submission" date="2020-08" db="EMBL/GenBank/DDBJ databases">
        <title>Sequencing the genomes of 1000 actinobacteria strains.</title>
        <authorList>
            <person name="Klenk H.-P."/>
        </authorList>
    </citation>
    <scope>NUCLEOTIDE SEQUENCE [LARGE SCALE GENOMIC DNA]</scope>
    <source>
        <strain evidence="3 4">DSM 44772</strain>
    </source>
</reference>
<dbReference type="Proteomes" id="UP000549343">
    <property type="component" value="Unassembled WGS sequence"/>
</dbReference>
<feature type="transmembrane region" description="Helical" evidence="1">
    <location>
        <begin position="30"/>
        <end position="49"/>
    </location>
</feature>
<keyword evidence="1" id="KW-1133">Transmembrane helix</keyword>
<name>A0A7W7IKS7_9ACTN</name>
<sequence length="108" mass="10772">MGLYGLVAPAALIRPFGIAADSVAARTEVRAVYGGFGVAVGGALIWAAVTSGAARHGVLAAVGIALLGMAAGRLAARAAEGPLALYPLWFYFWVEAVGGGLLLMAAAM</sequence>
<dbReference type="Proteomes" id="UP001501427">
    <property type="component" value="Unassembled WGS sequence"/>
</dbReference>
<keyword evidence="1" id="KW-0812">Transmembrane</keyword>
<protein>
    <submittedName>
        <fullName evidence="2">DUF4345 domain-containing protein</fullName>
    </submittedName>
</protein>
<comment type="caution">
    <text evidence="3">The sequence shown here is derived from an EMBL/GenBank/DDBJ whole genome shotgun (WGS) entry which is preliminary data.</text>
</comment>
<evidence type="ECO:0000313" key="5">
    <source>
        <dbReference type="Proteomes" id="UP001501427"/>
    </source>
</evidence>
<feature type="transmembrane region" description="Helical" evidence="1">
    <location>
        <begin position="88"/>
        <end position="107"/>
    </location>
</feature>
<reference evidence="2 5" key="1">
    <citation type="journal article" date="2019" name="Int. J. Syst. Evol. Microbiol.">
        <title>The Global Catalogue of Microorganisms (GCM) 10K type strain sequencing project: providing services to taxonomists for standard genome sequencing and annotation.</title>
        <authorList>
            <consortium name="The Broad Institute Genomics Platform"/>
            <consortium name="The Broad Institute Genome Sequencing Center for Infectious Disease"/>
            <person name="Wu L."/>
            <person name="Ma J."/>
        </authorList>
    </citation>
    <scope>NUCLEOTIDE SEQUENCE [LARGE SCALE GENOMIC DNA]</scope>
    <source>
        <strain evidence="2 5">JCM 10667</strain>
    </source>
</reference>
<dbReference type="Pfam" id="PF14248">
    <property type="entry name" value="DUF4345"/>
    <property type="match status" value="1"/>
</dbReference>
<keyword evidence="1" id="KW-0472">Membrane</keyword>
<keyword evidence="5" id="KW-1185">Reference proteome</keyword>
<accession>A0A7W7IKS7</accession>
<evidence type="ECO:0000313" key="3">
    <source>
        <dbReference type="EMBL" id="MBB4778887.1"/>
    </source>
</evidence>
<dbReference type="InterPro" id="IPR025597">
    <property type="entry name" value="DUF4345"/>
</dbReference>
<reference evidence="2" key="3">
    <citation type="submission" date="2023-12" db="EMBL/GenBank/DDBJ databases">
        <authorList>
            <person name="Sun Q."/>
            <person name="Inoue M."/>
        </authorList>
    </citation>
    <scope>NUCLEOTIDE SEQUENCE</scope>
    <source>
        <strain evidence="2">JCM 10667</strain>
    </source>
</reference>
<proteinExistence type="predicted"/>
<feature type="transmembrane region" description="Helical" evidence="1">
    <location>
        <begin position="56"/>
        <end position="76"/>
    </location>
</feature>
<dbReference type="EMBL" id="JACHMV010000001">
    <property type="protein sequence ID" value="MBB4778887.1"/>
    <property type="molecule type" value="Genomic_DNA"/>
</dbReference>
<gene>
    <name evidence="3" type="ORF">F4557_007305</name>
    <name evidence="2" type="ORF">GCM10009546_14230</name>
</gene>
<evidence type="ECO:0000313" key="2">
    <source>
        <dbReference type="EMBL" id="GAA0553360.1"/>
    </source>
</evidence>
<dbReference type="EMBL" id="BAAAHD010000012">
    <property type="protein sequence ID" value="GAA0553360.1"/>
    <property type="molecule type" value="Genomic_DNA"/>
</dbReference>
<evidence type="ECO:0000256" key="1">
    <source>
        <dbReference type="SAM" id="Phobius"/>
    </source>
</evidence>